<dbReference type="Gene3D" id="2.120.10.30">
    <property type="entry name" value="TolB, C-terminal domain"/>
    <property type="match status" value="1"/>
</dbReference>
<evidence type="ECO:0000313" key="4">
    <source>
        <dbReference type="EMBL" id="GBF82151.1"/>
    </source>
</evidence>
<dbReference type="Pfam" id="PF07589">
    <property type="entry name" value="PEP-CTERM"/>
    <property type="match status" value="1"/>
</dbReference>
<keyword evidence="1" id="KW-0732">Signal</keyword>
<accession>A0A401ILN7</accession>
<reference evidence="5" key="1">
    <citation type="submission" date="2017-05" db="EMBL/GenBank/DDBJ databases">
        <title>Physiological properties and genetic analysis related to exopolysaccharide production of fresh-water unicellular cyanobacterium Aphanothece sacrum, Suizenji Nori, that has been cultured as a food source in Japan.</title>
        <authorList>
            <person name="Kanesaki Y."/>
            <person name="Yoshikawa S."/>
            <person name="Ohki K."/>
        </authorList>
    </citation>
    <scope>NUCLEOTIDE SEQUENCE [LARGE SCALE GENOMIC DNA]</scope>
    <source>
        <strain evidence="5">FPU1</strain>
    </source>
</reference>
<proteinExistence type="predicted"/>
<sequence>MPIKPLFPLLWSSLILSSLIPNAAQAVSLVNTIVIPGDTTDLSGQPTGANGNRLGGFFSDLYYDRSSNFYYGLSDRGPGGGVLSYDTRVQKFTLNVNPNTGAISNFNLVDTILFTKDGQNFNGLNPRLLNGNSANLGLSFDSEGFVVASNGNFYVSDEYGPSVYEFNPQGSFIRAFNTPNANANTNPINLIPKQSNGTTNYVDGRVTNSNPNGVSNGRQDNRGFEGLAITPDGTKLFAMLQDPLVNEGQNPGNSNNDGRYSRNLRIVQFDTATGNSTAQYIYQLDDIAALNVGNSSPFDANQQGRSIGISAITAINNNEFLIIERDNRGIGVDAPASPTVAGVANNPVASKRVYKIDLTGATDVSNTSLTGTNNLGGITPVAKTLFLDIQSQLQNAGQVIPEKIEGLTIGPKLNDGSYTILLGSDNDYSVTQDNPNGIQTNVCTNLIDNADRQVALNANCPSGLVLIPTYLYSFKGDVSNFVPRQTVPEPSAIIGLISLGLGGLSLKRRR</sequence>
<dbReference type="Pfam" id="PF13449">
    <property type="entry name" value="Phytase-like"/>
    <property type="match status" value="1"/>
</dbReference>
<feature type="domain" description="Ice-binding protein C-terminal" evidence="2">
    <location>
        <begin position="486"/>
        <end position="509"/>
    </location>
</feature>
<dbReference type="GO" id="GO:0016829">
    <property type="term" value="F:lyase activity"/>
    <property type="evidence" value="ECO:0007669"/>
    <property type="project" value="UniProtKB-KW"/>
</dbReference>
<evidence type="ECO:0000313" key="5">
    <source>
        <dbReference type="Proteomes" id="UP000287247"/>
    </source>
</evidence>
<dbReference type="SUPFAM" id="SSF50956">
    <property type="entry name" value="Thermostable phytase (3-phytase)"/>
    <property type="match status" value="1"/>
</dbReference>
<feature type="domain" description="Phytase-like" evidence="3">
    <location>
        <begin position="54"/>
        <end position="428"/>
    </location>
</feature>
<dbReference type="InterPro" id="IPR013424">
    <property type="entry name" value="Ice-binding_C"/>
</dbReference>
<dbReference type="InterPro" id="IPR011042">
    <property type="entry name" value="6-blade_b-propeller_TolB-like"/>
</dbReference>
<feature type="signal peptide" evidence="1">
    <location>
        <begin position="1"/>
        <end position="26"/>
    </location>
</feature>
<evidence type="ECO:0000259" key="2">
    <source>
        <dbReference type="Pfam" id="PF07589"/>
    </source>
</evidence>
<dbReference type="PANTHER" id="PTHR37957:SF1">
    <property type="entry name" value="PHYTASE-LIKE DOMAIN-CONTAINING PROTEIN"/>
    <property type="match status" value="1"/>
</dbReference>
<feature type="chain" id="PRO_5019283602" evidence="1">
    <location>
        <begin position="27"/>
        <end position="510"/>
    </location>
</feature>
<dbReference type="EMBL" id="BDQK01000016">
    <property type="protein sequence ID" value="GBF82151.1"/>
    <property type="molecule type" value="Genomic_DNA"/>
</dbReference>
<protein>
    <submittedName>
        <fullName evidence="4">3-octaprenyl-4-hydroxybenzoate carboxy-lyase</fullName>
    </submittedName>
</protein>
<dbReference type="RefSeq" id="WP_124976922.1">
    <property type="nucleotide sequence ID" value="NZ_BDQK01000016.1"/>
</dbReference>
<gene>
    <name evidence="4" type="ORF">AsFPU1_3578</name>
</gene>
<dbReference type="OrthoDB" id="418145at2"/>
<comment type="caution">
    <text evidence="4">The sequence shown here is derived from an EMBL/GenBank/DDBJ whole genome shotgun (WGS) entry which is preliminary data.</text>
</comment>
<dbReference type="InterPro" id="IPR027372">
    <property type="entry name" value="Phytase-like_dom"/>
</dbReference>
<keyword evidence="5" id="KW-1185">Reference proteome</keyword>
<dbReference type="AlphaFoldDB" id="A0A401ILN7"/>
<name>A0A401ILN7_APHSA</name>
<evidence type="ECO:0000256" key="1">
    <source>
        <dbReference type="SAM" id="SignalP"/>
    </source>
</evidence>
<organism evidence="4 5">
    <name type="scientific">Aphanothece sacrum FPU1</name>
    <dbReference type="NCBI Taxonomy" id="1920663"/>
    <lineage>
        <taxon>Bacteria</taxon>
        <taxon>Bacillati</taxon>
        <taxon>Cyanobacteriota</taxon>
        <taxon>Cyanophyceae</taxon>
        <taxon>Oscillatoriophycideae</taxon>
        <taxon>Chroococcales</taxon>
        <taxon>Aphanothecaceae</taxon>
        <taxon>Aphanothece</taxon>
    </lineage>
</organism>
<keyword evidence="4" id="KW-0456">Lyase</keyword>
<dbReference type="PANTHER" id="PTHR37957">
    <property type="entry name" value="BLR7070 PROTEIN"/>
    <property type="match status" value="1"/>
</dbReference>
<evidence type="ECO:0000259" key="3">
    <source>
        <dbReference type="Pfam" id="PF13449"/>
    </source>
</evidence>
<dbReference type="Proteomes" id="UP000287247">
    <property type="component" value="Unassembled WGS sequence"/>
</dbReference>
<dbReference type="NCBIfam" id="TIGR02595">
    <property type="entry name" value="PEP_CTERM"/>
    <property type="match status" value="1"/>
</dbReference>